<gene>
    <name evidence="1" type="primary">36</name>
    <name evidence="1" type="ORF">CRIMD_36</name>
</gene>
<proteinExistence type="predicted"/>
<evidence type="ECO:0000313" key="1">
    <source>
        <dbReference type="EMBL" id="ADL71382.1"/>
    </source>
</evidence>
<dbReference type="GeneID" id="9711545"/>
<evidence type="ECO:0008006" key="3">
    <source>
        <dbReference type="Google" id="ProtNLM"/>
    </source>
</evidence>
<name>E0YQJ8_9CAUD</name>
<sequence length="167" mass="18455">MLTCIQAARIVGMATTARRDRSPEMSTDVMTVRKLSEQEAAAMARGKLVSVGGTRRTIPAANVPRYEEKVAAIEAEWPGADEAHIRRAAIEAVGRYLCDEADLPEAVGEELAEAKEQYEAATSAARMVVRLAVEDNASELSLAQRMGINRLTVRKYRGKVDRRWQRP</sequence>
<dbReference type="KEGG" id="vg:9711545"/>
<reference evidence="1 2" key="1">
    <citation type="journal article" date="2011" name="PLoS ONE">
        <title>Expanding the diversity of mycobacteriophages: insights into genome architecture and evolution.</title>
        <authorList>
            <person name="Pope W.H."/>
            <person name="Jacobs-Sera D."/>
            <person name="Russell D.A."/>
            <person name="Peebles C.L."/>
            <person name="Al-Atrache Z."/>
            <person name="Alcoser T.A."/>
            <person name="Alexander L.M."/>
            <person name="Alfano M.B."/>
            <person name="Alford S.T."/>
            <person name="Amy N.E."/>
            <person name="Anderson M.D."/>
            <person name="Anderson A.G."/>
            <person name="Ang A.A."/>
            <person name="Ares M.Jr."/>
            <person name="Barber A.J."/>
            <person name="Barker L.P."/>
            <person name="Barrett J.M."/>
            <person name="Barshop W.D."/>
            <person name="Bauerle C.M."/>
            <person name="Bayles I.M."/>
            <person name="Belfield K.L."/>
            <person name="Best A.A."/>
            <person name="Borjon A.Jr."/>
            <person name="Bowman C.A."/>
            <person name="Boyer C.A."/>
            <person name="Bradley K.W."/>
            <person name="Bradley V.A."/>
            <person name="Broadway L.N."/>
            <person name="Budwal K."/>
            <person name="Busby K.N."/>
            <person name="Campbell I.W."/>
            <person name="Campbell A.M."/>
            <person name="Carey A."/>
            <person name="Caruso S.M."/>
            <person name="Chew R.D."/>
            <person name="Cockburn C.L."/>
            <person name="Cohen L.B."/>
            <person name="Corajod J.M."/>
            <person name="Cresawn S.G."/>
            <person name="Davis K.R."/>
            <person name="Deng L."/>
            <person name="Denver D.R."/>
            <person name="Dixon B.R."/>
            <person name="Ekram S."/>
            <person name="Elgin S.C."/>
            <person name="Engelsen A.E."/>
            <person name="English B.E."/>
            <person name="Erb M.L."/>
            <person name="Estrada C."/>
            <person name="Filliger L.Z."/>
            <person name="Findley A.M."/>
            <person name="Forbes L."/>
            <person name="Forsyth M.H."/>
            <person name="Fox T.M."/>
            <person name="Fritz M.J."/>
            <person name="Garcia R."/>
            <person name="George Z.D."/>
            <person name="Georges A.E."/>
            <person name="Gissendanner C.R."/>
            <person name="Goff S."/>
            <person name="Goldstein R."/>
            <person name="Gordon K.C."/>
            <person name="Green R.D."/>
            <person name="Guerra S.L."/>
            <person name="Guiney-Olsen K.R."/>
            <person name="Guiza B.G."/>
            <person name="Haghighat L."/>
            <person name="Hagopian G.V."/>
            <person name="Harmon C.J."/>
            <person name="Harmson J.S."/>
            <person name="Hartzog G.A."/>
            <person name="Harvey S.E."/>
            <person name="He S."/>
            <person name="He K.J."/>
            <person name="Healy K.E."/>
            <person name="Higinbotham E.R."/>
            <person name="Hildebrandt E.N."/>
            <person name="Ho J.H."/>
            <person name="Hogan G.M."/>
            <person name="Hohenstein V.G."/>
            <person name="Holz N.A."/>
            <person name="Huang V.J."/>
            <person name="Hufford E.L."/>
            <person name="Hynes P.M."/>
            <person name="Jackson A.S."/>
            <person name="Jansen E.C."/>
            <person name="Jarvik J."/>
            <person name="Jasinto P.G."/>
            <person name="Jordan T.C."/>
            <person name="Kasza T."/>
            <person name="Katelyn M.A."/>
            <person name="Kelsey J.S."/>
            <person name="Kerrigan L.A."/>
            <person name="Khaw D."/>
            <person name="Kim J."/>
            <person name="Knutter J.Z."/>
            <person name="Ko C.C."/>
            <person name="Larkin G.V."/>
            <person name="Laroche J.R."/>
            <person name="Latif A."/>
            <person name="Leuba K.D."/>
            <person name="Leuba S.I."/>
            <person name="Lewis L.O."/>
            <person name="Loesser-Casey K.E."/>
            <person name="Long C.A."/>
            <person name="Lopez A.J."/>
            <person name="Lowery N."/>
            <person name="Lu T.Q."/>
            <person name="Mac V."/>
            <person name="Masters I.R."/>
            <person name="McCloud J.J."/>
            <person name="McDonough M.J."/>
            <person name="Medenbach A.J."/>
            <person name="Menon A."/>
            <person name="Miller R."/>
            <person name="Morgan B.K."/>
            <person name="Ng P.C."/>
            <person name="Nguyen E."/>
            <person name="Nguyen K.T."/>
            <person name="Nguyen E.T."/>
            <person name="Nicholson K.M."/>
            <person name="Parnell L.A."/>
            <person name="Peirce C.E."/>
            <person name="Perz A.M."/>
            <person name="Peterson L.J."/>
            <person name="Pferdehirt R.E."/>
            <person name="Philip S.V."/>
            <person name="Pogliano K."/>
            <person name="Pogliano J."/>
            <person name="Polley T."/>
            <person name="Puopolo E.J."/>
            <person name="Rabinowitz H.S."/>
            <person name="Resiss M.J."/>
            <person name="Rhyan C.N."/>
            <person name="Robinson Y.M."/>
            <person name="Rodriguez L.L."/>
            <person name="Rose A.C."/>
            <person name="Rubin J.D."/>
            <person name="Ruby J.A."/>
            <person name="Saha M.S."/>
            <person name="Sandoz J.W."/>
            <person name="Savitskaya J."/>
            <person name="Schipper D.J."/>
            <person name="Schnitzler C.E."/>
            <person name="Schott A.R."/>
            <person name="Segal J.B."/>
            <person name="Shaffer C.D."/>
            <person name="Sheldon K.E."/>
            <person name="Shepard E.M."/>
            <person name="Shepardson J.W."/>
            <person name="Shroff M.K."/>
            <person name="Simmons J.M."/>
            <person name="Simms E.F."/>
            <person name="Simpson B.M."/>
            <person name="Sinclair K.M."/>
            <person name="Sjoholm R.L."/>
            <person name="Slette I.J."/>
            <person name="Spaulding B.C."/>
            <person name="Straub C.L."/>
            <person name="Stukey J."/>
            <person name="Sughrue T."/>
            <person name="Tang T.Y."/>
            <person name="Tatyana L.M."/>
            <person name="Taylor S.B."/>
            <person name="Taylor B.J."/>
            <person name="Temple L.M."/>
            <person name="Thompson J.V."/>
            <person name="Tokarz M.P."/>
            <person name="Trapani S.E."/>
            <person name="Troum A.P."/>
            <person name="Tsay J."/>
            <person name="Tubbs A.T."/>
            <person name="Walton J.M."/>
            <person name="Wang D.H."/>
            <person name="Wang H."/>
            <person name="Warner J.R."/>
            <person name="Weisser E.G."/>
            <person name="Wendler S.C."/>
            <person name="Weston-Hafer K.A."/>
            <person name="Whelan H.M."/>
            <person name="Williamson K.E."/>
            <person name="Willis A.N."/>
            <person name="Wirtshafter H.S."/>
            <person name="Wong T.W."/>
            <person name="Wu P."/>
            <person name="Yang Y."/>
            <person name="Yee B.C."/>
            <person name="Zaidins D.A."/>
            <person name="Zhang B."/>
            <person name="Zuniga M.Y."/>
            <person name="Hendrix R.W."/>
            <person name="Hatfull G.F."/>
        </authorList>
    </citation>
    <scope>NUCLEOTIDE SEQUENCE [LARGE SCALE GENOMIC DNA]</scope>
    <source>
        <strain evidence="1 2">CrimD</strain>
    </source>
</reference>
<accession>E0YQJ8</accession>
<keyword evidence="2" id="KW-1185">Reference proteome</keyword>
<organism evidence="1 2">
    <name type="scientific">Mycobacterium phage CrimD</name>
    <dbReference type="NCBI Taxonomy" id="2919554"/>
    <lineage>
        <taxon>Viruses</taxon>
        <taxon>Duplodnaviria</taxon>
        <taxon>Heunggongvirae</taxon>
        <taxon>Uroviricota</taxon>
        <taxon>Caudoviricetes</taxon>
        <taxon>Weiservirinae</taxon>
        <taxon>Anayavirus</taxon>
        <taxon>Anayavirus crimD</taxon>
    </lineage>
</organism>
<dbReference type="EMBL" id="HM152767">
    <property type="protein sequence ID" value="ADL71382.1"/>
    <property type="molecule type" value="Genomic_DNA"/>
</dbReference>
<evidence type="ECO:0000313" key="2">
    <source>
        <dbReference type="Proteomes" id="UP000000527"/>
    </source>
</evidence>
<protein>
    <recommendedName>
        <fullName evidence="3">Helix-turn-helix DNA binding domain protein</fullName>
    </recommendedName>
</protein>
<dbReference type="RefSeq" id="YP_003857008.1">
    <property type="nucleotide sequence ID" value="NC_014459.2"/>
</dbReference>
<dbReference type="Proteomes" id="UP000000527">
    <property type="component" value="Segment"/>
</dbReference>